<dbReference type="Gene3D" id="1.20.120.350">
    <property type="entry name" value="Voltage-gated potassium channels. Chain C"/>
    <property type="match status" value="1"/>
</dbReference>
<dbReference type="AlphaFoldDB" id="A0A915LH56"/>
<dbReference type="InterPro" id="IPR003968">
    <property type="entry name" value="K_chnl_volt-dep_Kv"/>
</dbReference>
<dbReference type="Gene3D" id="1.10.287.70">
    <property type="match status" value="1"/>
</dbReference>
<keyword evidence="8 12" id="KW-1133">Transmembrane helix</keyword>
<dbReference type="PRINTS" id="PR00169">
    <property type="entry name" value="KCHANNEL"/>
</dbReference>
<evidence type="ECO:0000256" key="12">
    <source>
        <dbReference type="SAM" id="Phobius"/>
    </source>
</evidence>
<dbReference type="InterPro" id="IPR027359">
    <property type="entry name" value="Volt_channel_dom_sf"/>
</dbReference>
<name>A0A915LH56_MELJA</name>
<keyword evidence="14" id="KW-1185">Reference proteome</keyword>
<feature type="transmembrane region" description="Helical" evidence="12">
    <location>
        <begin position="88"/>
        <end position="108"/>
    </location>
</feature>
<feature type="transmembrane region" description="Helical" evidence="12">
    <location>
        <begin position="120"/>
        <end position="137"/>
    </location>
</feature>
<dbReference type="WBParaSite" id="scaffold107_cov218.g286">
    <property type="protein sequence ID" value="scaffold107_cov218.g286"/>
    <property type="gene ID" value="scaffold107_cov218.g286"/>
</dbReference>
<evidence type="ECO:0000256" key="2">
    <source>
        <dbReference type="ARBA" id="ARBA00022448"/>
    </source>
</evidence>
<evidence type="ECO:0000313" key="14">
    <source>
        <dbReference type="Proteomes" id="UP000887561"/>
    </source>
</evidence>
<sequence length="255" mass="29326">MEERIDAPEKKKDMTFRQKMWTAFENPHTSTTALIFYYFFVLDTACVVIFTIEYLFRLYAAPDRCKFVRHSQGLRILGYTLKSCASELGFLVFSLAMAIIIFSTIIYYTEKRVPDTKFTSIPAAFWYTIVTLTTLGYGDFVPYTVMGKVVGGICSLSGVLVIALPVPVIVSNFSRIYHQNQRADKRKALKKARMARIRIVKNASGQVLSNRRKGYEQRMHDFELGLLGPEQLKDEDIFQLQHHHLLMCLHRATVC</sequence>
<evidence type="ECO:0000256" key="9">
    <source>
        <dbReference type="ARBA" id="ARBA00023065"/>
    </source>
</evidence>
<dbReference type="Pfam" id="PF00520">
    <property type="entry name" value="Ion_trans"/>
    <property type="match status" value="1"/>
</dbReference>
<feature type="transmembrane region" description="Helical" evidence="12">
    <location>
        <begin position="35"/>
        <end position="56"/>
    </location>
</feature>
<keyword evidence="11" id="KW-0407">Ion channel</keyword>
<evidence type="ECO:0000256" key="8">
    <source>
        <dbReference type="ARBA" id="ARBA00022989"/>
    </source>
</evidence>
<keyword evidence="6" id="KW-0851">Voltage-gated channel</keyword>
<protein>
    <submittedName>
        <fullName evidence="15">Ion transport domain-containing protein</fullName>
    </submittedName>
</protein>
<dbReference type="InterPro" id="IPR028325">
    <property type="entry name" value="VG_K_chnl"/>
</dbReference>
<dbReference type="SUPFAM" id="SSF81324">
    <property type="entry name" value="Voltage-gated potassium channels"/>
    <property type="match status" value="1"/>
</dbReference>
<dbReference type="PANTHER" id="PTHR11537:SF105">
    <property type="entry name" value="POTASSIUM VOLTAGE-GATED CHANNEL PROTEIN SHAL"/>
    <property type="match status" value="1"/>
</dbReference>
<keyword evidence="10 12" id="KW-0472">Membrane</keyword>
<dbReference type="PRINTS" id="PR01491">
    <property type="entry name" value="KVCHANNEL"/>
</dbReference>
<keyword evidence="2" id="KW-0813">Transport</keyword>
<accession>A0A915LH56</accession>
<evidence type="ECO:0000256" key="4">
    <source>
        <dbReference type="ARBA" id="ARBA00022692"/>
    </source>
</evidence>
<dbReference type="Proteomes" id="UP000887561">
    <property type="component" value="Unplaced"/>
</dbReference>
<dbReference type="PANTHER" id="PTHR11537">
    <property type="entry name" value="VOLTAGE-GATED POTASSIUM CHANNEL"/>
    <property type="match status" value="1"/>
</dbReference>
<evidence type="ECO:0000256" key="6">
    <source>
        <dbReference type="ARBA" id="ARBA00022882"/>
    </source>
</evidence>
<keyword evidence="7" id="KW-0630">Potassium</keyword>
<evidence type="ECO:0000256" key="7">
    <source>
        <dbReference type="ARBA" id="ARBA00022958"/>
    </source>
</evidence>
<keyword evidence="9" id="KW-0406">Ion transport</keyword>
<evidence type="ECO:0000256" key="5">
    <source>
        <dbReference type="ARBA" id="ARBA00022826"/>
    </source>
</evidence>
<feature type="domain" description="Ion transport" evidence="13">
    <location>
        <begin position="66"/>
        <end position="180"/>
    </location>
</feature>
<evidence type="ECO:0000256" key="10">
    <source>
        <dbReference type="ARBA" id="ARBA00023136"/>
    </source>
</evidence>
<dbReference type="FunFam" id="1.10.287.70:FF:000028">
    <property type="entry name" value="potassium voltage-gated channel subfamily D member 3"/>
    <property type="match status" value="1"/>
</dbReference>
<comment type="subcellular location">
    <subcellularLocation>
        <location evidence="1">Membrane</location>
        <topology evidence="1">Multi-pass membrane protein</topology>
    </subcellularLocation>
</comment>
<keyword evidence="4 12" id="KW-0812">Transmembrane</keyword>
<proteinExistence type="predicted"/>
<evidence type="ECO:0000256" key="11">
    <source>
        <dbReference type="ARBA" id="ARBA00023303"/>
    </source>
</evidence>
<keyword evidence="5" id="KW-0631">Potassium channel</keyword>
<dbReference type="GO" id="GO:0005250">
    <property type="term" value="F:A-type (transient outward) potassium channel activity"/>
    <property type="evidence" value="ECO:0007669"/>
    <property type="project" value="TreeGrafter"/>
</dbReference>
<evidence type="ECO:0000256" key="3">
    <source>
        <dbReference type="ARBA" id="ARBA00022538"/>
    </source>
</evidence>
<dbReference type="GO" id="GO:0001508">
    <property type="term" value="P:action potential"/>
    <property type="evidence" value="ECO:0007669"/>
    <property type="project" value="TreeGrafter"/>
</dbReference>
<keyword evidence="3" id="KW-0633">Potassium transport</keyword>
<evidence type="ECO:0000256" key="1">
    <source>
        <dbReference type="ARBA" id="ARBA00004141"/>
    </source>
</evidence>
<feature type="transmembrane region" description="Helical" evidence="12">
    <location>
        <begin position="149"/>
        <end position="170"/>
    </location>
</feature>
<dbReference type="InterPro" id="IPR005821">
    <property type="entry name" value="Ion_trans_dom"/>
</dbReference>
<evidence type="ECO:0000259" key="13">
    <source>
        <dbReference type="Pfam" id="PF00520"/>
    </source>
</evidence>
<evidence type="ECO:0000313" key="15">
    <source>
        <dbReference type="WBParaSite" id="scaffold107_cov218.g286"/>
    </source>
</evidence>
<dbReference type="GO" id="GO:0008076">
    <property type="term" value="C:voltage-gated potassium channel complex"/>
    <property type="evidence" value="ECO:0007669"/>
    <property type="project" value="InterPro"/>
</dbReference>
<reference evidence="15" key="1">
    <citation type="submission" date="2022-11" db="UniProtKB">
        <authorList>
            <consortium name="WormBaseParasite"/>
        </authorList>
    </citation>
    <scope>IDENTIFICATION</scope>
</reference>
<organism evidence="14 15">
    <name type="scientific">Meloidogyne javanica</name>
    <name type="common">Root-knot nematode worm</name>
    <dbReference type="NCBI Taxonomy" id="6303"/>
    <lineage>
        <taxon>Eukaryota</taxon>
        <taxon>Metazoa</taxon>
        <taxon>Ecdysozoa</taxon>
        <taxon>Nematoda</taxon>
        <taxon>Chromadorea</taxon>
        <taxon>Rhabditida</taxon>
        <taxon>Tylenchina</taxon>
        <taxon>Tylenchomorpha</taxon>
        <taxon>Tylenchoidea</taxon>
        <taxon>Meloidogynidae</taxon>
        <taxon>Meloidogyninae</taxon>
        <taxon>Meloidogyne</taxon>
        <taxon>Meloidogyne incognita group</taxon>
    </lineage>
</organism>